<comment type="caution">
    <text evidence="2">The sequence shown here is derived from an EMBL/GenBank/DDBJ whole genome shotgun (WGS) entry which is preliminary data.</text>
</comment>
<organism evidence="2 3">
    <name type="scientific">Peptoanaerobacter stomatis</name>
    <dbReference type="NCBI Taxonomy" id="796937"/>
    <lineage>
        <taxon>Bacteria</taxon>
        <taxon>Bacillati</taxon>
        <taxon>Bacillota</taxon>
        <taxon>Clostridia</taxon>
        <taxon>Peptostreptococcales</taxon>
        <taxon>Filifactoraceae</taxon>
        <taxon>Peptoanaerobacter</taxon>
    </lineage>
</organism>
<feature type="transmembrane region" description="Helical" evidence="1">
    <location>
        <begin position="166"/>
        <end position="189"/>
    </location>
</feature>
<reference evidence="2 3" key="1">
    <citation type="submission" date="2011-08" db="EMBL/GenBank/DDBJ databases">
        <title>The Genome Sequence of Eubacteriaceae bacterium ACC19a.</title>
        <authorList>
            <consortium name="The Broad Institute Genome Sequencing Platform"/>
            <person name="Earl A."/>
            <person name="Ward D."/>
            <person name="Feldgarden M."/>
            <person name="Gevers D."/>
            <person name="Sizova M."/>
            <person name="Hazen A."/>
            <person name="Epstein S."/>
            <person name="Young S.K."/>
            <person name="Zeng Q."/>
            <person name="Gargeya S."/>
            <person name="Fitzgerald M."/>
            <person name="Haas B."/>
            <person name="Abouelleil A."/>
            <person name="Alvarado L."/>
            <person name="Arachchi H.M."/>
            <person name="Berlin A."/>
            <person name="Brown A."/>
            <person name="Chapman S.B."/>
            <person name="Chen Z."/>
            <person name="Dunbar C."/>
            <person name="Freedman E."/>
            <person name="Gearin G."/>
            <person name="Gellesch M."/>
            <person name="Goldberg J."/>
            <person name="Griggs A."/>
            <person name="Gujja S."/>
            <person name="Heiman D."/>
            <person name="Howarth C."/>
            <person name="Larson L."/>
            <person name="Lui A."/>
            <person name="MacDonald P.J.P."/>
            <person name="Montmayeur A."/>
            <person name="Murphy C."/>
            <person name="Neiman D."/>
            <person name="Pearson M."/>
            <person name="Priest M."/>
            <person name="Roberts A."/>
            <person name="Saif S."/>
            <person name="Shea T."/>
            <person name="Shenoy N."/>
            <person name="Sisk P."/>
            <person name="Stolte C."/>
            <person name="Sykes S."/>
            <person name="Wortman J."/>
            <person name="Nusbaum C."/>
            <person name="Birren B."/>
        </authorList>
    </citation>
    <scope>NUCLEOTIDE SEQUENCE [LARGE SCALE GENOMIC DNA]</scope>
    <source>
        <strain evidence="2 3">ACC19a</strain>
    </source>
</reference>
<proteinExistence type="predicted"/>
<dbReference type="InterPro" id="IPR010699">
    <property type="entry name" value="DUF1275"/>
</dbReference>
<evidence type="ECO:0000256" key="1">
    <source>
        <dbReference type="SAM" id="Phobius"/>
    </source>
</evidence>
<sequence length="227" mass="25305">MYTKKLNLKIVFWLMFLTFTSGYTNCIALLYCSIPLSHHTGNVSNLAIAIMNGNLESVCLFTSAILSFFIGGVFSGFTFYKKHVGFSRMFGITVIIYGVLYIILNAFIHSTFILIISTAFIAGSQNGLLTRYKGITTRTTHLSGYLTDCAVNLGKTLRGDKKAFRYFLFFFVNILSFFIGTISGTIAISSMKVDSFLLVGILRISSGLFYLKFINKKDIHQSILTNG</sequence>
<evidence type="ECO:0008006" key="4">
    <source>
        <dbReference type="Google" id="ProtNLM"/>
    </source>
</evidence>
<feature type="transmembrane region" description="Helical" evidence="1">
    <location>
        <begin position="86"/>
        <end position="104"/>
    </location>
</feature>
<dbReference type="EMBL" id="AFZE01000029">
    <property type="protein sequence ID" value="EHL14496.1"/>
    <property type="molecule type" value="Genomic_DNA"/>
</dbReference>
<dbReference type="AlphaFoldDB" id="G9X1C7"/>
<feature type="transmembrane region" description="Helical" evidence="1">
    <location>
        <begin position="60"/>
        <end position="79"/>
    </location>
</feature>
<feature type="transmembrane region" description="Helical" evidence="1">
    <location>
        <begin position="195"/>
        <end position="214"/>
    </location>
</feature>
<feature type="transmembrane region" description="Helical" evidence="1">
    <location>
        <begin position="110"/>
        <end position="129"/>
    </location>
</feature>
<keyword evidence="1" id="KW-0812">Transmembrane</keyword>
<gene>
    <name evidence="2" type="ORF">HMPREF9629_02171</name>
</gene>
<name>G9X1C7_9FIRM</name>
<dbReference type="PANTHER" id="PTHR37314">
    <property type="entry name" value="SLR0142 PROTEIN"/>
    <property type="match status" value="1"/>
</dbReference>
<dbReference type="Pfam" id="PF06912">
    <property type="entry name" value="DUF1275"/>
    <property type="match status" value="1"/>
</dbReference>
<dbReference type="BioCyc" id="EBAC796937-HMP:GMGH-2199-MONOMER"/>
<protein>
    <recommendedName>
        <fullName evidence="4">PF06912 family protein</fullName>
    </recommendedName>
</protein>
<accession>G9X1C7</accession>
<feature type="transmembrane region" description="Helical" evidence="1">
    <location>
        <begin position="12"/>
        <end position="36"/>
    </location>
</feature>
<evidence type="ECO:0000313" key="2">
    <source>
        <dbReference type="EMBL" id="EHL14496.1"/>
    </source>
</evidence>
<keyword evidence="1" id="KW-0472">Membrane</keyword>
<dbReference type="HOGENOM" id="CLU_073333_1_1_9"/>
<dbReference type="RefSeq" id="WP_009526387.1">
    <property type="nucleotide sequence ID" value="NZ_JH414572.1"/>
</dbReference>
<evidence type="ECO:0000313" key="3">
    <source>
        <dbReference type="Proteomes" id="UP000006437"/>
    </source>
</evidence>
<dbReference type="Proteomes" id="UP000006437">
    <property type="component" value="Unassembled WGS sequence"/>
</dbReference>
<keyword evidence="1" id="KW-1133">Transmembrane helix</keyword>
<dbReference type="PANTHER" id="PTHR37314:SF4">
    <property type="entry name" value="UPF0700 TRANSMEMBRANE PROTEIN YOAK"/>
    <property type="match status" value="1"/>
</dbReference>